<feature type="region of interest" description="Disordered" evidence="1">
    <location>
        <begin position="135"/>
        <end position="155"/>
    </location>
</feature>
<dbReference type="Pfam" id="PF18726">
    <property type="entry name" value="HEPN_SAV_6107"/>
    <property type="match status" value="1"/>
</dbReference>
<comment type="caution">
    <text evidence="3">The sequence shown here is derived from an EMBL/GenBank/DDBJ whole genome shotgun (WGS) entry which is preliminary data.</text>
</comment>
<dbReference type="EMBL" id="LQZG01000003">
    <property type="protein sequence ID" value="OAB86912.1"/>
    <property type="molecule type" value="Genomic_DNA"/>
</dbReference>
<sequence length="155" mass="15871">MVVHGMADIEQVGRLLADAADALTEAHWVRAAPERLAATRLGTLRVAAAVLAARGRPGQAAGSPSSTWQVLARVAPELSEWAAHLERAERRPPHDVRGVDDLLRAGEDFLLVAAATLGLPAPSLPATLVPVSLSSTGLPATGPGGAGRGEDAEAS</sequence>
<dbReference type="Proteomes" id="UP000076976">
    <property type="component" value="Unassembled WGS sequence"/>
</dbReference>
<gene>
    <name evidence="3" type="ORF">AWH69_10910</name>
</gene>
<reference evidence="3 4" key="1">
    <citation type="submission" date="2016-01" db="EMBL/GenBank/DDBJ databases">
        <title>Janibacter melonis strain CD11_4 genome sequencing and assembly.</title>
        <authorList>
            <person name="Nair G.R."/>
            <person name="Kaur G."/>
            <person name="Chander A.M."/>
            <person name="Mayilraj S."/>
        </authorList>
    </citation>
    <scope>NUCLEOTIDE SEQUENCE [LARGE SCALE GENOMIC DNA]</scope>
    <source>
        <strain evidence="3 4">CD11-4</strain>
    </source>
</reference>
<organism evidence="3 4">
    <name type="scientific">Janibacter melonis</name>
    <dbReference type="NCBI Taxonomy" id="262209"/>
    <lineage>
        <taxon>Bacteria</taxon>
        <taxon>Bacillati</taxon>
        <taxon>Actinomycetota</taxon>
        <taxon>Actinomycetes</taxon>
        <taxon>Micrococcales</taxon>
        <taxon>Intrasporangiaceae</taxon>
        <taxon>Janibacter</taxon>
    </lineage>
</organism>
<evidence type="ECO:0000313" key="3">
    <source>
        <dbReference type="EMBL" id="OAB86912.1"/>
    </source>
</evidence>
<evidence type="ECO:0000256" key="1">
    <source>
        <dbReference type="SAM" id="MobiDB-lite"/>
    </source>
</evidence>
<protein>
    <recommendedName>
        <fullName evidence="2">SAV-6107-like HEPN domain-containing protein</fullName>
    </recommendedName>
</protein>
<dbReference type="AlphaFoldDB" id="A0A176QAZ9"/>
<accession>A0A176QAZ9</accession>
<evidence type="ECO:0000259" key="2">
    <source>
        <dbReference type="Pfam" id="PF18726"/>
    </source>
</evidence>
<evidence type="ECO:0000313" key="4">
    <source>
        <dbReference type="Proteomes" id="UP000076976"/>
    </source>
</evidence>
<dbReference type="InterPro" id="IPR040891">
    <property type="entry name" value="HEPN_SAV_6107"/>
</dbReference>
<name>A0A176QAZ9_9MICO</name>
<proteinExistence type="predicted"/>
<feature type="domain" description="SAV-6107-like HEPN" evidence="2">
    <location>
        <begin position="26"/>
        <end position="88"/>
    </location>
</feature>
<keyword evidence="4" id="KW-1185">Reference proteome</keyword>
<dbReference type="STRING" id="262209.AWH69_10910"/>